<evidence type="ECO:0008006" key="4">
    <source>
        <dbReference type="Google" id="ProtNLM"/>
    </source>
</evidence>
<feature type="transmembrane region" description="Helical" evidence="1">
    <location>
        <begin position="143"/>
        <end position="164"/>
    </location>
</feature>
<dbReference type="Pfam" id="PF05514">
    <property type="entry name" value="HR_lesion"/>
    <property type="match status" value="1"/>
</dbReference>
<dbReference type="Proteomes" id="UP001374584">
    <property type="component" value="Unassembled WGS sequence"/>
</dbReference>
<keyword evidence="1" id="KW-0472">Membrane</keyword>
<reference evidence="2 3" key="1">
    <citation type="submission" date="2024-01" db="EMBL/GenBank/DDBJ databases">
        <title>The genomes of 5 underutilized Papilionoideae crops provide insights into root nodulation and disease resistanc.</title>
        <authorList>
            <person name="Jiang F."/>
        </authorList>
    </citation>
    <scope>NUCLEOTIDE SEQUENCE [LARGE SCALE GENOMIC DNA]</scope>
    <source>
        <strain evidence="2">JINMINGXINNONG_FW02</strain>
        <tissue evidence="2">Leaves</tissue>
    </source>
</reference>
<dbReference type="PANTHER" id="PTHR31474:SF4">
    <property type="entry name" value="NICOTIANA LESION-INDUCING LIKE"/>
    <property type="match status" value="1"/>
</dbReference>
<accession>A0AAN9MP37</accession>
<evidence type="ECO:0000256" key="1">
    <source>
        <dbReference type="SAM" id="Phobius"/>
    </source>
</evidence>
<dbReference type="InterPro" id="IPR008637">
    <property type="entry name" value="HR_lesion"/>
</dbReference>
<comment type="caution">
    <text evidence="2">The sequence shown here is derived from an EMBL/GenBank/DDBJ whole genome shotgun (WGS) entry which is preliminary data.</text>
</comment>
<evidence type="ECO:0000313" key="2">
    <source>
        <dbReference type="EMBL" id="KAK7354953.1"/>
    </source>
</evidence>
<dbReference type="PANTHER" id="PTHR31474">
    <property type="entry name" value="HR-LIKE LESION-INDUCER"/>
    <property type="match status" value="1"/>
</dbReference>
<feature type="transmembrane region" description="Helical" evidence="1">
    <location>
        <begin position="31"/>
        <end position="50"/>
    </location>
</feature>
<name>A0AAN9MP37_PHACN</name>
<keyword evidence="1" id="KW-0812">Transmembrane</keyword>
<evidence type="ECO:0000313" key="3">
    <source>
        <dbReference type="Proteomes" id="UP001374584"/>
    </source>
</evidence>
<sequence>MLVVVVFPIILSLSFTLFTSAKGRKKMGFSSFLGRVLFASLFILSAWQLFNEFDANGGPISKELIPKLTVVKKNLSSKLGVALPDIDARQFIATIIFLKGVGGILFVFGSTFGSFLLLLHLALTTPLLYDFYNYRAGKPKYNQLLNEFMLNTALFGALLFFIGMKNSIPRSQLRKKTPKAKTV</sequence>
<dbReference type="AlphaFoldDB" id="A0AAN9MP37"/>
<keyword evidence="1" id="KW-1133">Transmembrane helix</keyword>
<protein>
    <recommendedName>
        <fullName evidence="4">HR-like lesion-inducer</fullName>
    </recommendedName>
</protein>
<feature type="transmembrane region" description="Helical" evidence="1">
    <location>
        <begin position="96"/>
        <end position="123"/>
    </location>
</feature>
<organism evidence="2 3">
    <name type="scientific">Phaseolus coccineus</name>
    <name type="common">Scarlet runner bean</name>
    <name type="synonym">Phaseolus multiflorus</name>
    <dbReference type="NCBI Taxonomy" id="3886"/>
    <lineage>
        <taxon>Eukaryota</taxon>
        <taxon>Viridiplantae</taxon>
        <taxon>Streptophyta</taxon>
        <taxon>Embryophyta</taxon>
        <taxon>Tracheophyta</taxon>
        <taxon>Spermatophyta</taxon>
        <taxon>Magnoliopsida</taxon>
        <taxon>eudicotyledons</taxon>
        <taxon>Gunneridae</taxon>
        <taxon>Pentapetalae</taxon>
        <taxon>rosids</taxon>
        <taxon>fabids</taxon>
        <taxon>Fabales</taxon>
        <taxon>Fabaceae</taxon>
        <taxon>Papilionoideae</taxon>
        <taxon>50 kb inversion clade</taxon>
        <taxon>NPAAA clade</taxon>
        <taxon>indigoferoid/millettioid clade</taxon>
        <taxon>Phaseoleae</taxon>
        <taxon>Phaseolus</taxon>
    </lineage>
</organism>
<dbReference type="EMBL" id="JAYMYR010000006">
    <property type="protein sequence ID" value="KAK7354953.1"/>
    <property type="molecule type" value="Genomic_DNA"/>
</dbReference>
<keyword evidence="3" id="KW-1185">Reference proteome</keyword>
<gene>
    <name evidence="2" type="ORF">VNO80_14197</name>
</gene>
<proteinExistence type="predicted"/>